<organism evidence="2 3">
    <name type="scientific">Macrolepiota fuliginosa MF-IS2</name>
    <dbReference type="NCBI Taxonomy" id="1400762"/>
    <lineage>
        <taxon>Eukaryota</taxon>
        <taxon>Fungi</taxon>
        <taxon>Dikarya</taxon>
        <taxon>Basidiomycota</taxon>
        <taxon>Agaricomycotina</taxon>
        <taxon>Agaricomycetes</taxon>
        <taxon>Agaricomycetidae</taxon>
        <taxon>Agaricales</taxon>
        <taxon>Agaricineae</taxon>
        <taxon>Agaricaceae</taxon>
        <taxon>Macrolepiota</taxon>
    </lineage>
</organism>
<gene>
    <name evidence="2" type="ORF">P691DRAFT_636967</name>
</gene>
<evidence type="ECO:0000313" key="2">
    <source>
        <dbReference type="EMBL" id="KAF9441147.1"/>
    </source>
</evidence>
<protein>
    <submittedName>
        <fullName evidence="2">Uncharacterized protein</fullName>
    </submittedName>
</protein>
<dbReference type="Proteomes" id="UP000807342">
    <property type="component" value="Unassembled WGS sequence"/>
</dbReference>
<feature type="non-terminal residue" evidence="2">
    <location>
        <position position="96"/>
    </location>
</feature>
<dbReference type="EMBL" id="MU152038">
    <property type="protein sequence ID" value="KAF9441147.1"/>
    <property type="molecule type" value="Genomic_DNA"/>
</dbReference>
<feature type="compositionally biased region" description="Polar residues" evidence="1">
    <location>
        <begin position="27"/>
        <end position="39"/>
    </location>
</feature>
<comment type="caution">
    <text evidence="2">The sequence shown here is derived from an EMBL/GenBank/DDBJ whole genome shotgun (WGS) entry which is preliminary data.</text>
</comment>
<feature type="non-terminal residue" evidence="2">
    <location>
        <position position="1"/>
    </location>
</feature>
<evidence type="ECO:0000256" key="1">
    <source>
        <dbReference type="SAM" id="MobiDB-lite"/>
    </source>
</evidence>
<evidence type="ECO:0000313" key="3">
    <source>
        <dbReference type="Proteomes" id="UP000807342"/>
    </source>
</evidence>
<dbReference type="OrthoDB" id="3208495at2759"/>
<accession>A0A9P5X0K0</accession>
<reference evidence="2" key="1">
    <citation type="submission" date="2020-11" db="EMBL/GenBank/DDBJ databases">
        <authorList>
            <consortium name="DOE Joint Genome Institute"/>
            <person name="Ahrendt S."/>
            <person name="Riley R."/>
            <person name="Andreopoulos W."/>
            <person name="Labutti K."/>
            <person name="Pangilinan J."/>
            <person name="Ruiz-Duenas F.J."/>
            <person name="Barrasa J.M."/>
            <person name="Sanchez-Garcia M."/>
            <person name="Camarero S."/>
            <person name="Miyauchi S."/>
            <person name="Serrano A."/>
            <person name="Linde D."/>
            <person name="Babiker R."/>
            <person name="Drula E."/>
            <person name="Ayuso-Fernandez I."/>
            <person name="Pacheco R."/>
            <person name="Padilla G."/>
            <person name="Ferreira P."/>
            <person name="Barriuso J."/>
            <person name="Kellner H."/>
            <person name="Castanera R."/>
            <person name="Alfaro M."/>
            <person name="Ramirez L."/>
            <person name="Pisabarro A.G."/>
            <person name="Kuo A."/>
            <person name="Tritt A."/>
            <person name="Lipzen A."/>
            <person name="He G."/>
            <person name="Yan M."/>
            <person name="Ng V."/>
            <person name="Cullen D."/>
            <person name="Martin F."/>
            <person name="Rosso M.-N."/>
            <person name="Henrissat B."/>
            <person name="Hibbett D."/>
            <person name="Martinez A.T."/>
            <person name="Grigoriev I.V."/>
        </authorList>
    </citation>
    <scope>NUCLEOTIDE SEQUENCE</scope>
    <source>
        <strain evidence="2">MF-IS2</strain>
    </source>
</reference>
<feature type="region of interest" description="Disordered" evidence="1">
    <location>
        <begin position="19"/>
        <end position="46"/>
    </location>
</feature>
<proteinExistence type="predicted"/>
<dbReference type="AlphaFoldDB" id="A0A9P5X0K0"/>
<keyword evidence="3" id="KW-1185">Reference proteome</keyword>
<name>A0A9P5X0K0_9AGAR</name>
<sequence length="96" mass="10770">EYPWWPTFDPDSCITLSDLSDPHPITATPTGDPQAQIPTTPFPNKPPHWPFSNKTIQGFMAWLNNGNTTKSESEANALVQDWVLSPDFHAKDMANF</sequence>